<gene>
    <name evidence="3" type="primary">LOC112278155</name>
    <name evidence="2" type="ORF">PHYPA_030636</name>
</gene>
<proteinExistence type="predicted"/>
<evidence type="ECO:0000256" key="1">
    <source>
        <dbReference type="SAM" id="MobiDB-lite"/>
    </source>
</evidence>
<feature type="region of interest" description="Disordered" evidence="1">
    <location>
        <begin position="169"/>
        <end position="199"/>
    </location>
</feature>
<dbReference type="Gramene" id="Pp3c26_14110V3.2">
    <property type="protein sequence ID" value="Pp3c26_14110V3.2"/>
    <property type="gene ID" value="Pp3c26_14110"/>
</dbReference>
<accession>A0A2K1ID01</accession>
<reference evidence="3" key="3">
    <citation type="submission" date="2020-12" db="UniProtKB">
        <authorList>
            <consortium name="EnsemblPlants"/>
        </authorList>
    </citation>
    <scope>IDENTIFICATION</scope>
</reference>
<sequence length="357" mass="39805">MKETDVSADEAEFRTSELNLDEFTGTEPGLSTSMRCWEGEVEVEDRWGIGSPSTRPYSRSPHDAFQNLERFKSRHRTSRRIHRAGRRIFSCFRHSTINLTVPDLEPSTPPRSGPLIAPRTSVSGANGLTFMDVAIDRHHHTEDEQTDAVEPTSPVVNCMGQVKSKKTLKQCRRSEAARERTNLEKLRRTKSQTSDSPPCAAKAKVFKWKHLLRSSSSSISPSNHPPCEGEIDLGRFSSASGTSEPFGTLSAEKRRDKTCLLMQRNCGRTIPTGRDGGDNTLKLLQEQLDAGNSGDVVEVVQQEAAAQRKPVSRKLRNSKAIQIESPKWFADEVQLRRRQGVLNPNPMLDSQTSSTPP</sequence>
<dbReference type="Gramene" id="Pp3c26_14110V3.1">
    <property type="protein sequence ID" value="Pp3c26_14110V3.1"/>
    <property type="gene ID" value="Pp3c26_14110"/>
</dbReference>
<dbReference type="Proteomes" id="UP000006727">
    <property type="component" value="Chromosome 26"/>
</dbReference>
<dbReference type="RefSeq" id="XP_024367082.1">
    <property type="nucleotide sequence ID" value="XM_024511314.2"/>
</dbReference>
<dbReference type="EnsemblPlants" id="Pp3c26_14110V3.1">
    <property type="protein sequence ID" value="Pp3c26_14110V3.1"/>
    <property type="gene ID" value="Pp3c26_14110"/>
</dbReference>
<evidence type="ECO:0000313" key="3">
    <source>
        <dbReference type="EnsemblPlants" id="Pp3c26_14110V3.1"/>
    </source>
</evidence>
<dbReference type="EMBL" id="ABEU02000026">
    <property type="protein sequence ID" value="PNR27155.1"/>
    <property type="molecule type" value="Genomic_DNA"/>
</dbReference>
<reference evidence="2 4" key="2">
    <citation type="journal article" date="2018" name="Plant J.">
        <title>The Physcomitrella patens chromosome-scale assembly reveals moss genome structure and evolution.</title>
        <authorList>
            <person name="Lang D."/>
            <person name="Ullrich K.K."/>
            <person name="Murat F."/>
            <person name="Fuchs J."/>
            <person name="Jenkins J."/>
            <person name="Haas F.B."/>
            <person name="Piednoel M."/>
            <person name="Gundlach H."/>
            <person name="Van Bel M."/>
            <person name="Meyberg R."/>
            <person name="Vives C."/>
            <person name="Morata J."/>
            <person name="Symeonidi A."/>
            <person name="Hiss M."/>
            <person name="Muchero W."/>
            <person name="Kamisugi Y."/>
            <person name="Saleh O."/>
            <person name="Blanc G."/>
            <person name="Decker E.L."/>
            <person name="van Gessel N."/>
            <person name="Grimwood J."/>
            <person name="Hayes R.D."/>
            <person name="Graham S.W."/>
            <person name="Gunter L.E."/>
            <person name="McDaniel S.F."/>
            <person name="Hoernstein S.N.W."/>
            <person name="Larsson A."/>
            <person name="Li F.W."/>
            <person name="Perroud P.F."/>
            <person name="Phillips J."/>
            <person name="Ranjan P."/>
            <person name="Rokshar D.S."/>
            <person name="Rothfels C.J."/>
            <person name="Schneider L."/>
            <person name="Shu S."/>
            <person name="Stevenson D.W."/>
            <person name="Thummler F."/>
            <person name="Tillich M."/>
            <person name="Villarreal Aguilar J.C."/>
            <person name="Widiez T."/>
            <person name="Wong G.K."/>
            <person name="Wymore A."/>
            <person name="Zhang Y."/>
            <person name="Zimmer A.D."/>
            <person name="Quatrano R.S."/>
            <person name="Mayer K.F.X."/>
            <person name="Goodstein D."/>
            <person name="Casacuberta J.M."/>
            <person name="Vandepoele K."/>
            <person name="Reski R."/>
            <person name="Cuming A.C."/>
            <person name="Tuskan G.A."/>
            <person name="Maumus F."/>
            <person name="Salse J."/>
            <person name="Schmutz J."/>
            <person name="Rensing S.A."/>
        </authorList>
    </citation>
    <scope>NUCLEOTIDE SEQUENCE [LARGE SCALE GENOMIC DNA]</scope>
    <source>
        <strain evidence="3 4">cv. Gransden 2004</strain>
    </source>
</reference>
<feature type="compositionally biased region" description="Basic and acidic residues" evidence="1">
    <location>
        <begin position="172"/>
        <end position="186"/>
    </location>
</feature>
<feature type="region of interest" description="Disordered" evidence="1">
    <location>
        <begin position="102"/>
        <end position="123"/>
    </location>
</feature>
<feature type="compositionally biased region" description="Basic and acidic residues" evidence="1">
    <location>
        <begin position="1"/>
        <end position="15"/>
    </location>
</feature>
<evidence type="ECO:0000313" key="2">
    <source>
        <dbReference type="EMBL" id="PNR27155.1"/>
    </source>
</evidence>
<dbReference type="RefSeq" id="XP_024367078.1">
    <property type="nucleotide sequence ID" value="XM_024511310.2"/>
</dbReference>
<evidence type="ECO:0000313" key="4">
    <source>
        <dbReference type="Proteomes" id="UP000006727"/>
    </source>
</evidence>
<dbReference type="RefSeq" id="XP_024367083.1">
    <property type="nucleotide sequence ID" value="XM_024511315.2"/>
</dbReference>
<organism evidence="2">
    <name type="scientific">Physcomitrium patens</name>
    <name type="common">Spreading-leaved earth moss</name>
    <name type="synonym">Physcomitrella patens</name>
    <dbReference type="NCBI Taxonomy" id="3218"/>
    <lineage>
        <taxon>Eukaryota</taxon>
        <taxon>Viridiplantae</taxon>
        <taxon>Streptophyta</taxon>
        <taxon>Embryophyta</taxon>
        <taxon>Bryophyta</taxon>
        <taxon>Bryophytina</taxon>
        <taxon>Bryopsida</taxon>
        <taxon>Funariidae</taxon>
        <taxon>Funariales</taxon>
        <taxon>Funariaceae</taxon>
        <taxon>Physcomitrium</taxon>
    </lineage>
</organism>
<dbReference type="RefSeq" id="XP_024367080.1">
    <property type="nucleotide sequence ID" value="XM_024511312.2"/>
</dbReference>
<dbReference type="EnsemblPlants" id="Pp3c26_14110V3.2">
    <property type="protein sequence ID" value="Pp3c26_14110V3.2"/>
    <property type="gene ID" value="Pp3c26_14110"/>
</dbReference>
<dbReference type="OrthoDB" id="10468156at2759"/>
<protein>
    <submittedName>
        <fullName evidence="2 3">Uncharacterized protein</fullName>
    </submittedName>
</protein>
<keyword evidence="4" id="KW-1185">Reference proteome</keyword>
<dbReference type="AlphaFoldDB" id="A0A2K1ID01"/>
<dbReference type="RefSeq" id="XP_073387888.1">
    <property type="nucleotide sequence ID" value="XM_073531787.1"/>
</dbReference>
<name>A0A2K1ID01_PHYPA</name>
<reference evidence="2 4" key="1">
    <citation type="journal article" date="2008" name="Science">
        <title>The Physcomitrella genome reveals evolutionary insights into the conquest of land by plants.</title>
        <authorList>
            <person name="Rensing S."/>
            <person name="Lang D."/>
            <person name="Zimmer A."/>
            <person name="Terry A."/>
            <person name="Salamov A."/>
            <person name="Shapiro H."/>
            <person name="Nishiyama T."/>
            <person name="Perroud P.-F."/>
            <person name="Lindquist E."/>
            <person name="Kamisugi Y."/>
            <person name="Tanahashi T."/>
            <person name="Sakakibara K."/>
            <person name="Fujita T."/>
            <person name="Oishi K."/>
            <person name="Shin-I T."/>
            <person name="Kuroki Y."/>
            <person name="Toyoda A."/>
            <person name="Suzuki Y."/>
            <person name="Hashimoto A."/>
            <person name="Yamaguchi K."/>
            <person name="Sugano A."/>
            <person name="Kohara Y."/>
            <person name="Fujiyama A."/>
            <person name="Anterola A."/>
            <person name="Aoki S."/>
            <person name="Ashton N."/>
            <person name="Barbazuk W.B."/>
            <person name="Barker E."/>
            <person name="Bennetzen J."/>
            <person name="Bezanilla M."/>
            <person name="Blankenship R."/>
            <person name="Cho S.H."/>
            <person name="Dutcher S."/>
            <person name="Estelle M."/>
            <person name="Fawcett J.A."/>
            <person name="Gundlach H."/>
            <person name="Hanada K."/>
            <person name="Heyl A."/>
            <person name="Hicks K.A."/>
            <person name="Hugh J."/>
            <person name="Lohr M."/>
            <person name="Mayer K."/>
            <person name="Melkozernov A."/>
            <person name="Murata T."/>
            <person name="Nelson D."/>
            <person name="Pils B."/>
            <person name="Prigge M."/>
            <person name="Reiss B."/>
            <person name="Renner T."/>
            <person name="Rombauts S."/>
            <person name="Rushton P."/>
            <person name="Sanderfoot A."/>
            <person name="Schween G."/>
            <person name="Shiu S.-H."/>
            <person name="Stueber K."/>
            <person name="Theodoulou F.L."/>
            <person name="Tu H."/>
            <person name="Van de Peer Y."/>
            <person name="Verrier P.J."/>
            <person name="Waters E."/>
            <person name="Wood A."/>
            <person name="Yang L."/>
            <person name="Cove D."/>
            <person name="Cuming A."/>
            <person name="Hasebe M."/>
            <person name="Lucas S."/>
            <person name="Mishler D.B."/>
            <person name="Reski R."/>
            <person name="Grigoriev I."/>
            <person name="Quatrano R.S."/>
            <person name="Boore J.L."/>
        </authorList>
    </citation>
    <scope>NUCLEOTIDE SEQUENCE [LARGE SCALE GENOMIC DNA]</scope>
    <source>
        <strain evidence="3 4">cv. Gransden 2004</strain>
    </source>
</reference>
<dbReference type="GeneID" id="112278155"/>
<dbReference type="PaxDb" id="3218-PP1S6_474V6.1"/>
<feature type="region of interest" description="Disordered" evidence="1">
    <location>
        <begin position="1"/>
        <end position="32"/>
    </location>
</feature>